<feature type="transmembrane region" description="Helical" evidence="1">
    <location>
        <begin position="6"/>
        <end position="22"/>
    </location>
</feature>
<evidence type="ECO:0000313" key="3">
    <source>
        <dbReference type="Proteomes" id="UP000095042"/>
    </source>
</evidence>
<keyword evidence="1" id="KW-1133">Transmembrane helix</keyword>
<accession>A0A1E3WC08</accession>
<name>A0A1E3WC08_9HYPH</name>
<sequence>MGLIAAAIGLLAAGVALLRLSWLRKRRGGLKGAVLVGWLAIVASFFIFAHAFGGERGIAFALLAFSVVGLVGVTATVQVRRKRSDSRDRAAEPAQRATNWTRAIAKSLLAIVLAGAASIGVGVAFAVAMPMPETDKMLIGGLMVPVLWGGGMAWTLSDSKLFRATAILLIICAAGYTIAFLPNLVS</sequence>
<evidence type="ECO:0000256" key="1">
    <source>
        <dbReference type="SAM" id="Phobius"/>
    </source>
</evidence>
<gene>
    <name evidence="2" type="ORF">AUC71_01025</name>
</gene>
<proteinExistence type="predicted"/>
<keyword evidence="3" id="KW-1185">Reference proteome</keyword>
<keyword evidence="1" id="KW-0472">Membrane</keyword>
<keyword evidence="1" id="KW-0812">Transmembrane</keyword>
<feature type="transmembrane region" description="Helical" evidence="1">
    <location>
        <begin position="34"/>
        <end position="52"/>
    </location>
</feature>
<evidence type="ECO:0000313" key="2">
    <source>
        <dbReference type="EMBL" id="ODS03316.1"/>
    </source>
</evidence>
<dbReference type="OrthoDB" id="7597062at2"/>
<dbReference type="RefSeq" id="WP_069623484.1">
    <property type="nucleotide sequence ID" value="NZ_LPWD01000124.1"/>
</dbReference>
<feature type="transmembrane region" description="Helical" evidence="1">
    <location>
        <begin position="58"/>
        <end position="79"/>
    </location>
</feature>
<feature type="transmembrane region" description="Helical" evidence="1">
    <location>
        <begin position="108"/>
        <end position="131"/>
    </location>
</feature>
<feature type="transmembrane region" description="Helical" evidence="1">
    <location>
        <begin position="137"/>
        <end position="154"/>
    </location>
</feature>
<reference evidence="2 3" key="1">
    <citation type="journal article" date="2016" name="Environ. Microbiol.">
        <title>New Methyloceanibacter diversity from North Sea sediments includes methanotroph containing solely the soluble methane monooxygenase.</title>
        <authorList>
            <person name="Vekeman B."/>
            <person name="Kerckhof F.M."/>
            <person name="Cremers G."/>
            <person name="de Vos P."/>
            <person name="Vandamme P."/>
            <person name="Boon N."/>
            <person name="Op den Camp H.J."/>
            <person name="Heylen K."/>
        </authorList>
    </citation>
    <scope>NUCLEOTIDE SEQUENCE [LARGE SCALE GENOMIC DNA]</scope>
    <source>
        <strain evidence="2 3">R-67177</strain>
    </source>
</reference>
<dbReference type="AlphaFoldDB" id="A0A1E3WC08"/>
<dbReference type="EMBL" id="LPWD01000124">
    <property type="protein sequence ID" value="ODS03316.1"/>
    <property type="molecule type" value="Genomic_DNA"/>
</dbReference>
<feature type="transmembrane region" description="Helical" evidence="1">
    <location>
        <begin position="161"/>
        <end position="181"/>
    </location>
</feature>
<protein>
    <submittedName>
        <fullName evidence="2">Uncharacterized protein</fullName>
    </submittedName>
</protein>
<organism evidence="2 3">
    <name type="scientific">Methyloceanibacter marginalis</name>
    <dbReference type="NCBI Taxonomy" id="1774971"/>
    <lineage>
        <taxon>Bacteria</taxon>
        <taxon>Pseudomonadati</taxon>
        <taxon>Pseudomonadota</taxon>
        <taxon>Alphaproteobacteria</taxon>
        <taxon>Hyphomicrobiales</taxon>
        <taxon>Hyphomicrobiaceae</taxon>
        <taxon>Methyloceanibacter</taxon>
    </lineage>
</organism>
<comment type="caution">
    <text evidence="2">The sequence shown here is derived from an EMBL/GenBank/DDBJ whole genome shotgun (WGS) entry which is preliminary data.</text>
</comment>
<dbReference type="Proteomes" id="UP000095042">
    <property type="component" value="Unassembled WGS sequence"/>
</dbReference>